<dbReference type="PIRSF" id="PIRSF036389">
    <property type="entry name" value="IOR_B"/>
    <property type="match status" value="1"/>
</dbReference>
<reference evidence="3" key="1">
    <citation type="submission" date="2017-05" db="EMBL/GenBank/DDBJ databases">
        <authorList>
            <person name="Macchi M."/>
            <person name="Festa S."/>
            <person name="Coppotelli B.M."/>
            <person name="Morelli I.S."/>
        </authorList>
    </citation>
    <scope>NUCLEOTIDE SEQUENCE [LARGE SCALE GENOMIC DNA]</scope>
    <source>
        <strain evidence="3">I</strain>
    </source>
</reference>
<dbReference type="Pfam" id="PF20256">
    <property type="entry name" value="MoCoBD_2"/>
    <property type="match status" value="2"/>
</dbReference>
<dbReference type="InterPro" id="IPR052516">
    <property type="entry name" value="N-heterocyclic_Hydroxylase"/>
</dbReference>
<evidence type="ECO:0000259" key="1">
    <source>
        <dbReference type="SMART" id="SM01008"/>
    </source>
</evidence>
<accession>A0A211ZM08</accession>
<feature type="domain" description="Aldehyde oxidase/xanthine dehydrogenase a/b hammerhead" evidence="1">
    <location>
        <begin position="207"/>
        <end position="294"/>
    </location>
</feature>
<dbReference type="PROSITE" id="PS51318">
    <property type="entry name" value="TAT"/>
    <property type="match status" value="1"/>
</dbReference>
<sequence length="737" mass="77521">MGYLLPEAGLGRRAFLKASLLVGGGLLIDATLPMPASAAGDGAGTLGAFIAIAPDGRVTITGKNPEIGQGIKTSLPMIIADELDVDWDQVTVTQAMVNEAVYGPQTAGGSRATPTNWMPLRQVGAAARALLVQAAAGRWGVPADSITTRSGRLLHQASGRSLGYGEVAAEAAALPMPDPATVRLKDPAEFRIIGRPTGGCDSPKVVRGEPIFGIDTRLPGMLYAVFERCPVFGGTLKSADLDAVRGKPGVRQAFAVKGNNRAESLVDGVAILATNWWLANQARQALNAQWDEGPGAAQSTDGYNTQAKALFDGTPQSELFRAGDVDGALAGAAKRITADYAYPYLSHAPLEPQNCTALWHEDGTLELWAPTQMPERGRGLVADALGLKPEQIAMHMPRIGGGFGRRLMNDYVVQASAIARQVPGTPVKLVWTRAEDIQHDFYRPAGWHRFTAGFDAAGKPTAFAAHFVTLTRGGKPVSGGDFDFQELPALMTPNLVFAQSGIDSVVPTGPMRAPRSNGLAWAYQSFLDEVAQAAGTDLPTLLLGLLGEPRLLPARQGSSAQFHTGRARGVIEKVLAMSNWALKPTTAGSAKGFAFYFCHLGYFAEVVEAAVAQDGTVRVPRVWVAGDIGSHIVNPSGAENQVRGSVIDGLGQALGGLSITLAAGRVEQENFDTYPLPRIPGTPDIAVDFVASDFPPTGLGEPALPPVIPALCNAVFAATGKRVRKLPLDTAGFTRPA</sequence>
<gene>
    <name evidence="2" type="ORF">BWR60_15565</name>
</gene>
<dbReference type="PANTHER" id="PTHR47495">
    <property type="entry name" value="ALDEHYDE DEHYDROGENASE"/>
    <property type="match status" value="1"/>
</dbReference>
<dbReference type="InterPro" id="IPR012368">
    <property type="entry name" value="OxRdtase_Mopterin-bd_su_IorB"/>
</dbReference>
<dbReference type="GO" id="GO:0016491">
    <property type="term" value="F:oxidoreductase activity"/>
    <property type="evidence" value="ECO:0007669"/>
    <property type="project" value="InterPro"/>
</dbReference>
<dbReference type="PANTHER" id="PTHR47495:SF3">
    <property type="entry name" value="BLR6219 PROTEIN"/>
    <property type="match status" value="1"/>
</dbReference>
<dbReference type="RefSeq" id="WP_088151937.1">
    <property type="nucleotide sequence ID" value="NZ_NHON01000026.1"/>
</dbReference>
<comment type="caution">
    <text evidence="2">The sequence shown here is derived from an EMBL/GenBank/DDBJ whole genome shotgun (WGS) entry which is preliminary data.</text>
</comment>
<organism evidence="2 3">
    <name type="scientific">Inquilinus limosus</name>
    <dbReference type="NCBI Taxonomy" id="171674"/>
    <lineage>
        <taxon>Bacteria</taxon>
        <taxon>Pseudomonadati</taxon>
        <taxon>Pseudomonadota</taxon>
        <taxon>Alphaproteobacteria</taxon>
        <taxon>Rhodospirillales</taxon>
        <taxon>Rhodospirillaceae</taxon>
        <taxon>Inquilinus</taxon>
    </lineage>
</organism>
<dbReference type="Gene3D" id="3.90.1170.50">
    <property type="entry name" value="Aldehyde oxidase/xanthine dehydrogenase, a/b hammerhead"/>
    <property type="match status" value="1"/>
</dbReference>
<dbReference type="AlphaFoldDB" id="A0A211ZM08"/>
<dbReference type="InterPro" id="IPR006311">
    <property type="entry name" value="TAT_signal"/>
</dbReference>
<protein>
    <submittedName>
        <fullName evidence="2">Isoquinoline 1-oxidoreductase</fullName>
    </submittedName>
</protein>
<dbReference type="Proteomes" id="UP000196655">
    <property type="component" value="Unassembled WGS sequence"/>
</dbReference>
<dbReference type="STRING" id="1122125.GCA_000423185_01670"/>
<dbReference type="InterPro" id="IPR046867">
    <property type="entry name" value="AldOxase/xan_DH_MoCoBD2"/>
</dbReference>
<name>A0A211ZM08_9PROT</name>
<dbReference type="OrthoDB" id="9767994at2"/>
<evidence type="ECO:0000313" key="2">
    <source>
        <dbReference type="EMBL" id="OWJ66299.1"/>
    </source>
</evidence>
<dbReference type="InterPro" id="IPR000674">
    <property type="entry name" value="Ald_Oxase/Xan_DH_a/b"/>
</dbReference>
<dbReference type="EMBL" id="NHON01000026">
    <property type="protein sequence ID" value="OWJ66299.1"/>
    <property type="molecule type" value="Genomic_DNA"/>
</dbReference>
<keyword evidence="3" id="KW-1185">Reference proteome</keyword>
<dbReference type="SUPFAM" id="SSF56003">
    <property type="entry name" value="Molybdenum cofactor-binding domain"/>
    <property type="match status" value="2"/>
</dbReference>
<dbReference type="Gene3D" id="3.30.365.10">
    <property type="entry name" value="Aldehyde oxidase/xanthine dehydrogenase, molybdopterin binding domain"/>
    <property type="match status" value="4"/>
</dbReference>
<evidence type="ECO:0000313" key="3">
    <source>
        <dbReference type="Proteomes" id="UP000196655"/>
    </source>
</evidence>
<dbReference type="SMART" id="SM01008">
    <property type="entry name" value="Ald_Xan_dh_C"/>
    <property type="match status" value="1"/>
</dbReference>
<dbReference type="Pfam" id="PF02738">
    <property type="entry name" value="MoCoBD_1"/>
    <property type="match status" value="1"/>
</dbReference>
<proteinExistence type="predicted"/>
<dbReference type="InterPro" id="IPR037165">
    <property type="entry name" value="AldOxase/xan_DH_Mopterin-bd_sf"/>
</dbReference>
<dbReference type="InterPro" id="IPR008274">
    <property type="entry name" value="AldOxase/xan_DH_MoCoBD1"/>
</dbReference>